<comment type="caution">
    <text evidence="1">The sequence shown here is derived from an EMBL/GenBank/DDBJ whole genome shotgun (WGS) entry which is preliminary data.</text>
</comment>
<reference evidence="1 2" key="1">
    <citation type="journal article" date="2019" name="Int. J. Syst. Evol. Microbiol.">
        <title>The Global Catalogue of Microorganisms (GCM) 10K type strain sequencing project: providing services to taxonomists for standard genome sequencing and annotation.</title>
        <authorList>
            <consortium name="The Broad Institute Genomics Platform"/>
            <consortium name="The Broad Institute Genome Sequencing Center for Infectious Disease"/>
            <person name="Wu L."/>
            <person name="Ma J."/>
        </authorList>
    </citation>
    <scope>NUCLEOTIDE SEQUENCE [LARGE SCALE GENOMIC DNA]</scope>
    <source>
        <strain evidence="1 2">JCM 11117</strain>
    </source>
</reference>
<dbReference type="Proteomes" id="UP001499967">
    <property type="component" value="Unassembled WGS sequence"/>
</dbReference>
<proteinExistence type="predicted"/>
<name>A0ABN1NGW9_9PSEU</name>
<gene>
    <name evidence="1" type="ORF">GCM10009559_75990</name>
</gene>
<organism evidence="1 2">
    <name type="scientific">Pseudonocardia zijingensis</name>
    <dbReference type="NCBI Taxonomy" id="153376"/>
    <lineage>
        <taxon>Bacteria</taxon>
        <taxon>Bacillati</taxon>
        <taxon>Actinomycetota</taxon>
        <taxon>Actinomycetes</taxon>
        <taxon>Pseudonocardiales</taxon>
        <taxon>Pseudonocardiaceae</taxon>
        <taxon>Pseudonocardia</taxon>
    </lineage>
</organism>
<evidence type="ECO:0000313" key="1">
    <source>
        <dbReference type="EMBL" id="GAA0907290.1"/>
    </source>
</evidence>
<protein>
    <submittedName>
        <fullName evidence="1">Uncharacterized protein</fullName>
    </submittedName>
</protein>
<accession>A0ABN1NGW9</accession>
<evidence type="ECO:0000313" key="2">
    <source>
        <dbReference type="Proteomes" id="UP001499967"/>
    </source>
</evidence>
<sequence>MGDGGLWVTDEDAVRVRLEVELDVEVLDLALLQSAALKRIDATEFAVDEGDDAEALKEQERNEVRSGGPGAALLALVDPFDLIPNGVGAEARGSVCGVLSDGRPGGGPDFDALFEVCTCGDEDSCDRCAGFQLTPPTANVLWSAAQVLADWGFDDVEANGDESVTSTKDWALFDEYPVITYGQDAVWRRQAARCFDDLAGDLERGEWPRPTCPGEEMAVHLMLKYAESMLEDGLWTEDGMRSESPVHDDDFDWVMAGEVFVQDTDILSLFDETLDGIDDPESELNQQIRMGDYRPSAWFVPFNNMPRRDGRRPFRR</sequence>
<dbReference type="EMBL" id="BAAAHP010000306">
    <property type="protein sequence ID" value="GAA0907290.1"/>
    <property type="molecule type" value="Genomic_DNA"/>
</dbReference>
<keyword evidence="2" id="KW-1185">Reference proteome</keyword>